<reference evidence="3 4" key="1">
    <citation type="submission" date="2018-08" db="EMBL/GenBank/DDBJ databases">
        <authorList>
            <person name="Laetsch R D."/>
            <person name="Stevens L."/>
            <person name="Kumar S."/>
            <person name="Blaxter L. M."/>
        </authorList>
    </citation>
    <scope>NUCLEOTIDE SEQUENCE [LARGE SCALE GENOMIC DNA]</scope>
</reference>
<dbReference type="Proteomes" id="UP000271087">
    <property type="component" value="Unassembled WGS sequence"/>
</dbReference>
<proteinExistence type="inferred from homology"/>
<dbReference type="GO" id="GO:0004222">
    <property type="term" value="F:metalloendopeptidase activity"/>
    <property type="evidence" value="ECO:0007669"/>
    <property type="project" value="InterPro"/>
</dbReference>
<dbReference type="Gene3D" id="1.10.1380.10">
    <property type="entry name" value="Neutral endopeptidase , domain2"/>
    <property type="match status" value="1"/>
</dbReference>
<evidence type="ECO:0000313" key="3">
    <source>
        <dbReference type="EMBL" id="VDN00226.1"/>
    </source>
</evidence>
<dbReference type="SUPFAM" id="SSF55486">
    <property type="entry name" value="Metalloproteases ('zincins'), catalytic domain"/>
    <property type="match status" value="1"/>
</dbReference>
<dbReference type="GO" id="GO:0005886">
    <property type="term" value="C:plasma membrane"/>
    <property type="evidence" value="ECO:0007669"/>
    <property type="project" value="TreeGrafter"/>
</dbReference>
<dbReference type="PANTHER" id="PTHR11733:SF237">
    <property type="entry name" value="NEPRILYSIN-LIKE 4"/>
    <property type="match status" value="1"/>
</dbReference>
<feature type="domain" description="Peptidase M13 N-terminal" evidence="2">
    <location>
        <begin position="50"/>
        <end position="93"/>
    </location>
</feature>
<organism evidence="3 4">
    <name type="scientific">Onchocerca ochengi</name>
    <name type="common">Filarial nematode worm</name>
    <dbReference type="NCBI Taxonomy" id="42157"/>
    <lineage>
        <taxon>Eukaryota</taxon>
        <taxon>Metazoa</taxon>
        <taxon>Ecdysozoa</taxon>
        <taxon>Nematoda</taxon>
        <taxon>Chromadorea</taxon>
        <taxon>Rhabditida</taxon>
        <taxon>Spirurina</taxon>
        <taxon>Spiruromorpha</taxon>
        <taxon>Filarioidea</taxon>
        <taxon>Onchocercidae</taxon>
        <taxon>Onchocerca</taxon>
    </lineage>
</organism>
<name>A0A3P7MZ28_ONCOC</name>
<dbReference type="InterPro" id="IPR024079">
    <property type="entry name" value="MetalloPept_cat_dom_sf"/>
</dbReference>
<keyword evidence="4" id="KW-1185">Reference proteome</keyword>
<protein>
    <recommendedName>
        <fullName evidence="2">Peptidase M13 N-terminal domain-containing protein</fullName>
    </recommendedName>
</protein>
<feature type="non-terminal residue" evidence="3">
    <location>
        <position position="1"/>
    </location>
</feature>
<dbReference type="PROSITE" id="PS51885">
    <property type="entry name" value="NEPRILYSIN"/>
    <property type="match status" value="1"/>
</dbReference>
<dbReference type="Pfam" id="PF05649">
    <property type="entry name" value="Peptidase_M13_N"/>
    <property type="match status" value="1"/>
</dbReference>
<dbReference type="GO" id="GO:0016485">
    <property type="term" value="P:protein processing"/>
    <property type="evidence" value="ECO:0007669"/>
    <property type="project" value="TreeGrafter"/>
</dbReference>
<gene>
    <name evidence="3" type="ORF">NOO_LOCUS12891</name>
</gene>
<dbReference type="OrthoDB" id="6475849at2759"/>
<dbReference type="InterPro" id="IPR042089">
    <property type="entry name" value="Peptidase_M13_dom_2"/>
</dbReference>
<comment type="similarity">
    <text evidence="1">Belongs to the peptidase M13 family.</text>
</comment>
<evidence type="ECO:0000256" key="1">
    <source>
        <dbReference type="ARBA" id="ARBA00007357"/>
    </source>
</evidence>
<dbReference type="InterPro" id="IPR000718">
    <property type="entry name" value="Peptidase_M13"/>
</dbReference>
<dbReference type="EMBL" id="UYRW01012418">
    <property type="protein sequence ID" value="VDN00226.1"/>
    <property type="molecule type" value="Genomic_DNA"/>
</dbReference>
<sequence>FTNGILNESSLRWNFDSYSLPKKMSNESIESEYVAAIQNIVNSMNTTVNPCDDFFQYACGRWIDEHPIPDDKSGYGTSAITTDIVRHQMKGNMYSVSDNKLSFII</sequence>
<dbReference type="AlphaFoldDB" id="A0A3P7MZ28"/>
<dbReference type="Gene3D" id="3.40.390.10">
    <property type="entry name" value="Collagenase (Catalytic Domain)"/>
    <property type="match status" value="1"/>
</dbReference>
<accession>A0A3P7MZ28</accession>
<evidence type="ECO:0000259" key="2">
    <source>
        <dbReference type="Pfam" id="PF05649"/>
    </source>
</evidence>
<dbReference type="InterPro" id="IPR008753">
    <property type="entry name" value="Peptidase_M13_N"/>
</dbReference>
<evidence type="ECO:0000313" key="4">
    <source>
        <dbReference type="Proteomes" id="UP000271087"/>
    </source>
</evidence>
<dbReference type="PANTHER" id="PTHR11733">
    <property type="entry name" value="ZINC METALLOPROTEASE FAMILY M13 NEPRILYSIN-RELATED"/>
    <property type="match status" value="1"/>
</dbReference>